<dbReference type="RefSeq" id="WP_005948586.1">
    <property type="nucleotide sequence ID" value="NZ_CP136423.1"/>
</dbReference>
<dbReference type="PATRIC" id="fig|476272.21.peg.2126"/>
<proteinExistence type="predicted"/>
<name>C0CLM8_BLAHS</name>
<keyword evidence="2" id="KW-1185">Reference proteome</keyword>
<comment type="caution">
    <text evidence="1">The sequence shown here is derived from an EMBL/GenBank/DDBJ whole genome shotgun (WGS) entry which is preliminary data.</text>
</comment>
<dbReference type="Proteomes" id="UP000003100">
    <property type="component" value="Unassembled WGS sequence"/>
</dbReference>
<evidence type="ECO:0000313" key="2">
    <source>
        <dbReference type="Proteomes" id="UP000003100"/>
    </source>
</evidence>
<dbReference type="GeneID" id="86822046"/>
<reference evidence="1 2" key="2">
    <citation type="submission" date="2009-02" db="EMBL/GenBank/DDBJ databases">
        <title>Draft genome sequence of Blautia hydrogenotrophica DSM 10507 (Ruminococcus hydrogenotrophicus DSM 10507).</title>
        <authorList>
            <person name="Sudarsanam P."/>
            <person name="Ley R."/>
            <person name="Guruge J."/>
            <person name="Turnbaugh P.J."/>
            <person name="Mahowald M."/>
            <person name="Liep D."/>
            <person name="Gordon J."/>
        </authorList>
    </citation>
    <scope>NUCLEOTIDE SEQUENCE [LARGE SCALE GENOMIC DNA]</scope>
    <source>
        <strain evidence="2">DSM 10507 / JCM 14656 / S5a33</strain>
    </source>
</reference>
<reference evidence="1 2" key="1">
    <citation type="submission" date="2009-01" db="EMBL/GenBank/DDBJ databases">
        <authorList>
            <person name="Fulton L."/>
            <person name="Clifton S."/>
            <person name="Fulton B."/>
            <person name="Xu J."/>
            <person name="Minx P."/>
            <person name="Pepin K.H."/>
            <person name="Johnson M."/>
            <person name="Bhonagiri V."/>
            <person name="Nash W.E."/>
            <person name="Mardis E.R."/>
            <person name="Wilson R.K."/>
        </authorList>
    </citation>
    <scope>NUCLEOTIDE SEQUENCE [LARGE SCALE GENOMIC DNA]</scope>
    <source>
        <strain evidence="2">DSM 10507 / JCM 14656 / S5a33</strain>
    </source>
</reference>
<organism evidence="1 2">
    <name type="scientific">Blautia hydrogenotrophica (strain DSM 10507 / JCM 14656 / S5a33)</name>
    <name type="common">Ruminococcus hydrogenotrophicus</name>
    <dbReference type="NCBI Taxonomy" id="476272"/>
    <lineage>
        <taxon>Bacteria</taxon>
        <taxon>Bacillati</taxon>
        <taxon>Bacillota</taxon>
        <taxon>Clostridia</taxon>
        <taxon>Lachnospirales</taxon>
        <taxon>Lachnospiraceae</taxon>
        <taxon>Blautia</taxon>
    </lineage>
</organism>
<accession>C0CLM8</accession>
<protein>
    <submittedName>
        <fullName evidence="1">Uncharacterized protein</fullName>
    </submittedName>
</protein>
<dbReference type="EMBL" id="ACBZ01000089">
    <property type="protein sequence ID" value="EEG49322.1"/>
    <property type="molecule type" value="Genomic_DNA"/>
</dbReference>
<evidence type="ECO:0000313" key="1">
    <source>
        <dbReference type="EMBL" id="EEG49322.1"/>
    </source>
</evidence>
<dbReference type="HOGENOM" id="CLU_2895019_0_0_9"/>
<sequence length="62" mass="7259">MSKGIIVVDMPERCNQCKFWFAKATVPIEYRCMGLQKEITEKNLTEEKPDWCPIKEAPIKLE</sequence>
<dbReference type="AlphaFoldDB" id="C0CLM8"/>
<gene>
    <name evidence="1" type="ORF">RUMHYD_01750</name>
</gene>